<dbReference type="InterPro" id="IPR012675">
    <property type="entry name" value="Beta-grasp_dom_sf"/>
</dbReference>
<dbReference type="PANTHER" id="PTHR33359">
    <property type="entry name" value="MOLYBDOPTERIN SYNTHASE SULFUR CARRIER SUBUNIT"/>
    <property type="match status" value="1"/>
</dbReference>
<dbReference type="CDD" id="cd00754">
    <property type="entry name" value="Ubl_MoaD"/>
    <property type="match status" value="1"/>
</dbReference>
<dbReference type="NCBIfam" id="TIGR01682">
    <property type="entry name" value="moaD"/>
    <property type="match status" value="1"/>
</dbReference>
<dbReference type="AlphaFoldDB" id="A0A3B0ZZF7"/>
<keyword evidence="3" id="KW-0501">Molybdenum cofactor biosynthesis</keyword>
<dbReference type="InterPro" id="IPR003749">
    <property type="entry name" value="ThiS/MoaD-like"/>
</dbReference>
<dbReference type="InterPro" id="IPR044672">
    <property type="entry name" value="MOCS2A"/>
</dbReference>
<dbReference type="Pfam" id="PF02597">
    <property type="entry name" value="ThiS"/>
    <property type="match status" value="1"/>
</dbReference>
<dbReference type="FunFam" id="3.10.20.30:FF:000010">
    <property type="entry name" value="Molybdopterin synthase sulfur carrier subunit"/>
    <property type="match status" value="1"/>
</dbReference>
<evidence type="ECO:0000313" key="4">
    <source>
        <dbReference type="EMBL" id="VAW86864.1"/>
    </source>
</evidence>
<dbReference type="Gene3D" id="3.10.20.30">
    <property type="match status" value="1"/>
</dbReference>
<reference evidence="4" key="1">
    <citation type="submission" date="2018-06" db="EMBL/GenBank/DDBJ databases">
        <authorList>
            <person name="Zhirakovskaya E."/>
        </authorList>
    </citation>
    <scope>NUCLEOTIDE SEQUENCE</scope>
</reference>
<proteinExistence type="predicted"/>
<name>A0A3B0ZZF7_9ZZZZ</name>
<dbReference type="EMBL" id="UOFQ01000054">
    <property type="protein sequence ID" value="VAW86864.1"/>
    <property type="molecule type" value="Genomic_DNA"/>
</dbReference>
<dbReference type="SUPFAM" id="SSF54285">
    <property type="entry name" value="MoaD/ThiS"/>
    <property type="match status" value="1"/>
</dbReference>
<dbReference type="PANTHER" id="PTHR33359:SF1">
    <property type="entry name" value="MOLYBDOPTERIN SYNTHASE SULFUR CARRIER SUBUNIT"/>
    <property type="match status" value="1"/>
</dbReference>
<keyword evidence="2" id="KW-0547">Nucleotide-binding</keyword>
<evidence type="ECO:0000256" key="3">
    <source>
        <dbReference type="ARBA" id="ARBA00023150"/>
    </source>
</evidence>
<dbReference type="UniPathway" id="UPA00344"/>
<dbReference type="InterPro" id="IPR016155">
    <property type="entry name" value="Mopterin_synth/thiamin_S_b"/>
</dbReference>
<dbReference type="GO" id="GO:1990133">
    <property type="term" value="C:molybdopterin adenylyltransferase complex"/>
    <property type="evidence" value="ECO:0007669"/>
    <property type="project" value="TreeGrafter"/>
</dbReference>
<evidence type="ECO:0000256" key="1">
    <source>
        <dbReference type="ARBA" id="ARBA00005046"/>
    </source>
</evidence>
<protein>
    <submittedName>
        <fullName evidence="4">Molybdopterin synthase sulfur carrier subunit</fullName>
    </submittedName>
</protein>
<organism evidence="4">
    <name type="scientific">hydrothermal vent metagenome</name>
    <dbReference type="NCBI Taxonomy" id="652676"/>
    <lineage>
        <taxon>unclassified sequences</taxon>
        <taxon>metagenomes</taxon>
        <taxon>ecological metagenomes</taxon>
    </lineage>
</organism>
<gene>
    <name evidence="4" type="ORF">MNBD_GAMMA17-749</name>
</gene>
<dbReference type="GO" id="GO:0000166">
    <property type="term" value="F:nucleotide binding"/>
    <property type="evidence" value="ECO:0007669"/>
    <property type="project" value="UniProtKB-KW"/>
</dbReference>
<dbReference type="GO" id="GO:0006777">
    <property type="term" value="P:Mo-molybdopterin cofactor biosynthetic process"/>
    <property type="evidence" value="ECO:0007669"/>
    <property type="project" value="UniProtKB-KW"/>
</dbReference>
<accession>A0A3B0ZZF7</accession>
<comment type="pathway">
    <text evidence="1">Cofactor biosynthesis; molybdopterin biosynthesis.</text>
</comment>
<sequence>MEIDVKFFASLRERMGRTSDKVTLEGEATVSDVWSQLSSEPMPGNILVAVNKEYTDLSQALKNGDEVAFFPPVTGG</sequence>
<evidence type="ECO:0000256" key="2">
    <source>
        <dbReference type="ARBA" id="ARBA00022741"/>
    </source>
</evidence>